<dbReference type="Pfam" id="PF14693">
    <property type="entry name" value="Ribosomal_TL5_C"/>
    <property type="match status" value="1"/>
</dbReference>
<dbReference type="GO" id="GO:0005840">
    <property type="term" value="C:ribosome"/>
    <property type="evidence" value="ECO:0007669"/>
    <property type="project" value="UniProtKB-KW"/>
</dbReference>
<dbReference type="CDD" id="cd00495">
    <property type="entry name" value="Ribosomal_L25_TL5_CTC"/>
    <property type="match status" value="1"/>
</dbReference>
<dbReference type="SUPFAM" id="SSF50715">
    <property type="entry name" value="Ribosomal protein L25-like"/>
    <property type="match status" value="1"/>
</dbReference>
<dbReference type="InterPro" id="IPR020057">
    <property type="entry name" value="Ribosomal_bL25_b-dom"/>
</dbReference>
<dbReference type="Proteomes" id="UP001549162">
    <property type="component" value="Unassembled WGS sequence"/>
</dbReference>
<feature type="compositionally biased region" description="Acidic residues" evidence="6">
    <location>
        <begin position="205"/>
        <end position="215"/>
    </location>
</feature>
<feature type="domain" description="Large ribosomal subunit protein bL25 beta" evidence="8">
    <location>
        <begin position="97"/>
        <end position="181"/>
    </location>
</feature>
<dbReference type="HAMAP" id="MF_01334">
    <property type="entry name" value="Ribosomal_bL25_CTC"/>
    <property type="match status" value="1"/>
</dbReference>
<protein>
    <recommendedName>
        <fullName evidence="5">Large ribosomal subunit protein bL25</fullName>
    </recommendedName>
    <alternativeName>
        <fullName evidence="5">General stress protein CTC</fullName>
    </alternativeName>
</protein>
<dbReference type="PANTHER" id="PTHR33284:SF1">
    <property type="entry name" value="RIBOSOMAL PROTEIN L25_GLN-TRNA SYNTHETASE, ANTI-CODON-BINDING DOMAIN-CONTAINING PROTEIN"/>
    <property type="match status" value="1"/>
</dbReference>
<dbReference type="InterPro" id="IPR011035">
    <property type="entry name" value="Ribosomal_bL25/Gln-tRNA_synth"/>
</dbReference>
<gene>
    <name evidence="5" type="primary">rplY</name>
    <name evidence="5" type="synonym">ctc</name>
    <name evidence="9" type="ORF">ABID14_000589</name>
</gene>
<feature type="compositionally biased region" description="Acidic residues" evidence="6">
    <location>
        <begin position="182"/>
        <end position="196"/>
    </location>
</feature>
<dbReference type="Gene3D" id="2.40.240.10">
    <property type="entry name" value="Ribosomal Protein L25, Chain P"/>
    <property type="match status" value="1"/>
</dbReference>
<evidence type="ECO:0000256" key="1">
    <source>
        <dbReference type="ARBA" id="ARBA00022730"/>
    </source>
</evidence>
<dbReference type="RefSeq" id="WP_354367031.1">
    <property type="nucleotide sequence ID" value="NZ_JBEPMA010000002.1"/>
</dbReference>
<comment type="function">
    <text evidence="5">This is one of the proteins that binds to the 5S RNA in the ribosome where it forms part of the central protuberance.</text>
</comment>
<comment type="similarity">
    <text evidence="5">Belongs to the bacterial ribosomal protein bL25 family. CTC subfamily.</text>
</comment>
<dbReference type="Pfam" id="PF01386">
    <property type="entry name" value="Ribosomal_L25p"/>
    <property type="match status" value="1"/>
</dbReference>
<dbReference type="Gene3D" id="2.170.120.20">
    <property type="entry name" value="Ribosomal protein L25, beta domain"/>
    <property type="match status" value="1"/>
</dbReference>
<evidence type="ECO:0000259" key="7">
    <source>
        <dbReference type="Pfam" id="PF01386"/>
    </source>
</evidence>
<organism evidence="9 10">
    <name type="scientific">Peptoniphilus olsenii</name>
    <dbReference type="NCBI Taxonomy" id="411570"/>
    <lineage>
        <taxon>Bacteria</taxon>
        <taxon>Bacillati</taxon>
        <taxon>Bacillota</taxon>
        <taxon>Tissierellia</taxon>
        <taxon>Tissierellales</taxon>
        <taxon>Peptoniphilaceae</taxon>
        <taxon>Peptoniphilus</taxon>
    </lineage>
</organism>
<dbReference type="InterPro" id="IPR020056">
    <property type="entry name" value="Rbsml_bL25/Gln-tRNA_synth_N"/>
</dbReference>
<evidence type="ECO:0000256" key="3">
    <source>
        <dbReference type="ARBA" id="ARBA00022980"/>
    </source>
</evidence>
<dbReference type="PANTHER" id="PTHR33284">
    <property type="entry name" value="RIBOSOMAL PROTEIN L25/GLN-TRNA SYNTHETASE, ANTI-CODON-BINDING DOMAIN-CONTAINING PROTEIN"/>
    <property type="match status" value="1"/>
</dbReference>
<name>A0ABV2J862_9FIRM</name>
<dbReference type="InterPro" id="IPR020930">
    <property type="entry name" value="Ribosomal_uL5_bac-type"/>
</dbReference>
<feature type="domain" description="Large ribosomal subunit protein bL25 L25" evidence="7">
    <location>
        <begin position="4"/>
        <end position="89"/>
    </location>
</feature>
<dbReference type="EMBL" id="JBEPMA010000002">
    <property type="protein sequence ID" value="MET3616964.1"/>
    <property type="molecule type" value="Genomic_DNA"/>
</dbReference>
<dbReference type="InterPro" id="IPR029751">
    <property type="entry name" value="Ribosomal_L25_dom"/>
</dbReference>
<proteinExistence type="inferred from homology"/>
<evidence type="ECO:0000259" key="8">
    <source>
        <dbReference type="Pfam" id="PF14693"/>
    </source>
</evidence>
<keyword evidence="10" id="KW-1185">Reference proteome</keyword>
<evidence type="ECO:0000313" key="10">
    <source>
        <dbReference type="Proteomes" id="UP001549162"/>
    </source>
</evidence>
<dbReference type="NCBIfam" id="TIGR00731">
    <property type="entry name" value="bL25_bact_ctc"/>
    <property type="match status" value="1"/>
</dbReference>
<dbReference type="InterPro" id="IPR037121">
    <property type="entry name" value="Ribosomal_bL25_C"/>
</dbReference>
<dbReference type="InterPro" id="IPR001021">
    <property type="entry name" value="Ribosomal_bL25_long"/>
</dbReference>
<evidence type="ECO:0000256" key="5">
    <source>
        <dbReference type="HAMAP-Rule" id="MF_01334"/>
    </source>
</evidence>
<comment type="caution">
    <text evidence="9">The sequence shown here is derived from an EMBL/GenBank/DDBJ whole genome shotgun (WGS) entry which is preliminary data.</text>
</comment>
<keyword evidence="1 5" id="KW-0699">rRNA-binding</keyword>
<evidence type="ECO:0000256" key="2">
    <source>
        <dbReference type="ARBA" id="ARBA00022884"/>
    </source>
</evidence>
<reference evidence="9 10" key="1">
    <citation type="submission" date="2024-06" db="EMBL/GenBank/DDBJ databases">
        <title>Genomic Encyclopedia of Type Strains, Phase IV (KMG-IV): sequencing the most valuable type-strain genomes for metagenomic binning, comparative biology and taxonomic classification.</title>
        <authorList>
            <person name="Goeker M."/>
        </authorList>
    </citation>
    <scope>NUCLEOTIDE SEQUENCE [LARGE SCALE GENOMIC DNA]</scope>
    <source>
        <strain evidence="9 10">DSM 21460</strain>
    </source>
</reference>
<evidence type="ECO:0000313" key="9">
    <source>
        <dbReference type="EMBL" id="MET3616964.1"/>
    </source>
</evidence>
<keyword evidence="4 5" id="KW-0687">Ribonucleoprotein</keyword>
<sequence>MKLVLQKRDSKGKNKVDKLRAEGNIPGVIYSKGNDAVLIKGLEKDLLKAFSEEGFSNIFEIEVDGKATSVLFKEVQMHPIKNAMVHFDLFEIDMNEEITVAVPVVLEGRDEVRVQPSSLIQVINEIEVTCLPKYLPSEAVVNVIDMQIGDVMEVKDLDIFGDENINIELADDEVVASLVAPTEEEEIEEETEETADAADVPTVSETEEEETEEEE</sequence>
<keyword evidence="3 5" id="KW-0689">Ribosomal protein</keyword>
<feature type="region of interest" description="Disordered" evidence="6">
    <location>
        <begin position="181"/>
        <end position="215"/>
    </location>
</feature>
<evidence type="ECO:0000256" key="6">
    <source>
        <dbReference type="SAM" id="MobiDB-lite"/>
    </source>
</evidence>
<accession>A0ABV2J862</accession>
<keyword evidence="2 5" id="KW-0694">RNA-binding</keyword>
<comment type="subunit">
    <text evidence="5">Part of the 50S ribosomal subunit; part of the 5S rRNA/L5/L18/L25 subcomplex. Contacts the 5S rRNA. Binds to the 5S rRNA independently of L5 and L18.</text>
</comment>
<evidence type="ECO:0000256" key="4">
    <source>
        <dbReference type="ARBA" id="ARBA00023274"/>
    </source>
</evidence>